<evidence type="ECO:0000259" key="1">
    <source>
        <dbReference type="PROSITE" id="PS50887"/>
    </source>
</evidence>
<dbReference type="PANTHER" id="PTHR45138:SF9">
    <property type="entry name" value="DIGUANYLATE CYCLASE DGCM-RELATED"/>
    <property type="match status" value="1"/>
</dbReference>
<dbReference type="GO" id="GO:0005886">
    <property type="term" value="C:plasma membrane"/>
    <property type="evidence" value="ECO:0007669"/>
    <property type="project" value="TreeGrafter"/>
</dbReference>
<dbReference type="GO" id="GO:0043709">
    <property type="term" value="P:cell adhesion involved in single-species biofilm formation"/>
    <property type="evidence" value="ECO:0007669"/>
    <property type="project" value="TreeGrafter"/>
</dbReference>
<dbReference type="OrthoDB" id="9805474at2"/>
<dbReference type="InterPro" id="IPR003018">
    <property type="entry name" value="GAF"/>
</dbReference>
<accession>A0A0A2WML5</accession>
<feature type="domain" description="GGDEF" evidence="1">
    <location>
        <begin position="280"/>
        <end position="391"/>
    </location>
</feature>
<name>A0A0A2WML5_THEFI</name>
<evidence type="ECO:0000313" key="2">
    <source>
        <dbReference type="EMBL" id="KGQ21038.2"/>
    </source>
</evidence>
<dbReference type="SMART" id="SM00065">
    <property type="entry name" value="GAF"/>
    <property type="match status" value="1"/>
</dbReference>
<dbReference type="InterPro" id="IPR000160">
    <property type="entry name" value="GGDEF_dom"/>
</dbReference>
<dbReference type="PROSITE" id="PS50887">
    <property type="entry name" value="GGDEF"/>
    <property type="match status" value="1"/>
</dbReference>
<dbReference type="Gene3D" id="3.30.450.40">
    <property type="match status" value="1"/>
</dbReference>
<dbReference type="GO" id="GO:0052621">
    <property type="term" value="F:diguanylate cyclase activity"/>
    <property type="evidence" value="ECO:0007669"/>
    <property type="project" value="TreeGrafter"/>
</dbReference>
<dbReference type="CDD" id="cd01949">
    <property type="entry name" value="GGDEF"/>
    <property type="match status" value="1"/>
</dbReference>
<keyword evidence="3" id="KW-1185">Reference proteome</keyword>
<dbReference type="STRING" id="276.THFILI_08585"/>
<dbReference type="PANTHER" id="PTHR45138">
    <property type="entry name" value="REGULATORY COMPONENTS OF SENSORY TRANSDUCTION SYSTEM"/>
    <property type="match status" value="1"/>
</dbReference>
<dbReference type="RefSeq" id="WP_038067159.1">
    <property type="nucleotide sequence ID" value="NZ_JPSL02000040.1"/>
</dbReference>
<dbReference type="InterPro" id="IPR043128">
    <property type="entry name" value="Rev_trsase/Diguanyl_cyclase"/>
</dbReference>
<dbReference type="NCBIfam" id="TIGR00254">
    <property type="entry name" value="GGDEF"/>
    <property type="match status" value="1"/>
</dbReference>
<gene>
    <name evidence="2" type="ORF">THFILI_08585</name>
</gene>
<dbReference type="SUPFAM" id="SSF55781">
    <property type="entry name" value="GAF domain-like"/>
    <property type="match status" value="1"/>
</dbReference>
<dbReference type="Pfam" id="PF01590">
    <property type="entry name" value="GAF"/>
    <property type="match status" value="1"/>
</dbReference>
<dbReference type="SMART" id="SM00267">
    <property type="entry name" value="GGDEF"/>
    <property type="match status" value="1"/>
</dbReference>
<comment type="caution">
    <text evidence="2">The sequence shown here is derived from an EMBL/GenBank/DDBJ whole genome shotgun (WGS) entry which is preliminary data.</text>
</comment>
<dbReference type="AlphaFoldDB" id="A0A0A2WML5"/>
<proteinExistence type="predicted"/>
<dbReference type="InterPro" id="IPR029016">
    <property type="entry name" value="GAF-like_dom_sf"/>
</dbReference>
<dbReference type="GO" id="GO:1902201">
    <property type="term" value="P:negative regulation of bacterial-type flagellum-dependent cell motility"/>
    <property type="evidence" value="ECO:0007669"/>
    <property type="project" value="TreeGrafter"/>
</dbReference>
<evidence type="ECO:0000313" key="3">
    <source>
        <dbReference type="Proteomes" id="UP000030364"/>
    </source>
</evidence>
<dbReference type="SUPFAM" id="SSF55073">
    <property type="entry name" value="Nucleotide cyclase"/>
    <property type="match status" value="1"/>
</dbReference>
<dbReference type="Pfam" id="PF00990">
    <property type="entry name" value="GGDEF"/>
    <property type="match status" value="1"/>
</dbReference>
<reference evidence="2 3" key="1">
    <citation type="journal article" date="2015" name="Genome Announc.">
        <title>Draft Genome Sequence of the Thermophile Thermus filiformis ATCC 43280, Producer of Carotenoid-(Di)glucoside-Branched Fatty Acid (Di)esters and Source of Hyperthermostable Enzymes of Biotechnological Interest.</title>
        <authorList>
            <person name="Mandelli F."/>
            <person name="Oliveira Ramires B."/>
            <person name="Couger M.B."/>
            <person name="Paixao D.A."/>
            <person name="Camilo C.M."/>
            <person name="Polikarpov I."/>
            <person name="Prade R."/>
            <person name="Riano-Pachon D.M."/>
            <person name="Squina F.M."/>
        </authorList>
    </citation>
    <scope>NUCLEOTIDE SEQUENCE [LARGE SCALE GENOMIC DNA]</scope>
    <source>
        <strain evidence="2 3">ATCC 43280</strain>
    </source>
</reference>
<dbReference type="InterPro" id="IPR050469">
    <property type="entry name" value="Diguanylate_Cyclase"/>
</dbReference>
<dbReference type="Proteomes" id="UP000030364">
    <property type="component" value="Unassembled WGS sequence"/>
</dbReference>
<dbReference type="EMBL" id="JPSL02000040">
    <property type="protein sequence ID" value="KGQ21038.2"/>
    <property type="molecule type" value="Genomic_DNA"/>
</dbReference>
<organism evidence="2 3">
    <name type="scientific">Thermus filiformis</name>
    <dbReference type="NCBI Taxonomy" id="276"/>
    <lineage>
        <taxon>Bacteria</taxon>
        <taxon>Thermotogati</taxon>
        <taxon>Deinococcota</taxon>
        <taxon>Deinococci</taxon>
        <taxon>Thermales</taxon>
        <taxon>Thermaceae</taxon>
        <taxon>Thermus</taxon>
    </lineage>
</organism>
<dbReference type="InterPro" id="IPR029787">
    <property type="entry name" value="Nucleotide_cyclase"/>
</dbReference>
<sequence length="391" mass="43339">MDLLQAPFPVFLLRGEKVEANAAAQGLPLPPPGVRRYRAGGRYYQVERLALEDGEAILLSEVSDLVHQAEAYATTLRVMASLVQQEDPEALFGEVLRIAVETIPQAQAGTLFLRRGGFFELVAQVGYDPRLLGLRTSLEEEATWYGLGLNNWFAGRPRVLRGEEVRHLSALTAQQGGDVLFVYGRVREIRATLGVPVVLEGEVLATLNLDNLEDEAAFTQEDLALAQAFALKTAVLLYGLKRRQALAEEAKTDPLTGLRNRRALEETFPRLFEKTRKQGQPLALIYWDLNGLKALNDRLGHAAGDQALKGLALGLRRLSRREDLAFRIGGDEFVSLHPGLGEAHIPEVIARLRNLVPHAVSAGGVEVESPDLEAHLREADRRMYRDKPRPR</sequence>
<protein>
    <submittedName>
        <fullName evidence="2">Diguanylate cyclase</fullName>
    </submittedName>
</protein>
<dbReference type="Gene3D" id="3.30.70.270">
    <property type="match status" value="1"/>
</dbReference>